<proteinExistence type="predicted"/>
<feature type="transmembrane region" description="Helical" evidence="1">
    <location>
        <begin position="12"/>
        <end position="29"/>
    </location>
</feature>
<evidence type="ECO:0000256" key="1">
    <source>
        <dbReference type="SAM" id="Phobius"/>
    </source>
</evidence>
<keyword evidence="1" id="KW-0812">Transmembrane</keyword>
<dbReference type="AlphaFoldDB" id="A0A9D4KFF1"/>
<evidence type="ECO:0000313" key="3">
    <source>
        <dbReference type="Proteomes" id="UP000828390"/>
    </source>
</evidence>
<reference evidence="2" key="1">
    <citation type="journal article" date="2019" name="bioRxiv">
        <title>The Genome of the Zebra Mussel, Dreissena polymorpha: A Resource for Invasive Species Research.</title>
        <authorList>
            <person name="McCartney M.A."/>
            <person name="Auch B."/>
            <person name="Kono T."/>
            <person name="Mallez S."/>
            <person name="Zhang Y."/>
            <person name="Obille A."/>
            <person name="Becker A."/>
            <person name="Abrahante J.E."/>
            <person name="Garbe J."/>
            <person name="Badalamenti J.P."/>
            <person name="Herman A."/>
            <person name="Mangelson H."/>
            <person name="Liachko I."/>
            <person name="Sullivan S."/>
            <person name="Sone E.D."/>
            <person name="Koren S."/>
            <person name="Silverstein K.A.T."/>
            <person name="Beckman K.B."/>
            <person name="Gohl D.M."/>
        </authorList>
    </citation>
    <scope>NUCLEOTIDE SEQUENCE</scope>
    <source>
        <strain evidence="2">Duluth1</strain>
        <tissue evidence="2">Whole animal</tissue>
    </source>
</reference>
<comment type="caution">
    <text evidence="2">The sequence shown here is derived from an EMBL/GenBank/DDBJ whole genome shotgun (WGS) entry which is preliminary data.</text>
</comment>
<dbReference type="EMBL" id="JAIWYP010000004">
    <property type="protein sequence ID" value="KAH3838533.1"/>
    <property type="molecule type" value="Genomic_DNA"/>
</dbReference>
<sequence length="145" mass="16475">MVYKAFTLFTKWNASCFTLNAYVLLTIMIRRCQLVGGATVIALVILLNVFNVDAGECCRSHRDLYQVYHYQTWCPDYCCISGGIARNLECCSDISRRTFPSDIDRFCAAWFIYPHNVWVPVIIGLVILGILIGICVCCCRCCFIC</sequence>
<keyword evidence="1" id="KW-0472">Membrane</keyword>
<name>A0A9D4KFF1_DREPO</name>
<keyword evidence="1" id="KW-1133">Transmembrane helix</keyword>
<gene>
    <name evidence="2" type="ORF">DPMN_111943</name>
</gene>
<feature type="transmembrane region" description="Helical" evidence="1">
    <location>
        <begin position="118"/>
        <end position="143"/>
    </location>
</feature>
<protein>
    <submittedName>
        <fullName evidence="2">Uncharacterized protein</fullName>
    </submittedName>
</protein>
<keyword evidence="3" id="KW-1185">Reference proteome</keyword>
<evidence type="ECO:0000313" key="2">
    <source>
        <dbReference type="EMBL" id="KAH3838533.1"/>
    </source>
</evidence>
<dbReference type="Proteomes" id="UP000828390">
    <property type="component" value="Unassembled WGS sequence"/>
</dbReference>
<feature type="transmembrane region" description="Helical" evidence="1">
    <location>
        <begin position="34"/>
        <end position="52"/>
    </location>
</feature>
<reference evidence="2" key="2">
    <citation type="submission" date="2020-11" db="EMBL/GenBank/DDBJ databases">
        <authorList>
            <person name="McCartney M.A."/>
            <person name="Auch B."/>
            <person name="Kono T."/>
            <person name="Mallez S."/>
            <person name="Becker A."/>
            <person name="Gohl D.M."/>
            <person name="Silverstein K.A.T."/>
            <person name="Koren S."/>
            <person name="Bechman K.B."/>
            <person name="Herman A."/>
            <person name="Abrahante J.E."/>
            <person name="Garbe J."/>
        </authorList>
    </citation>
    <scope>NUCLEOTIDE SEQUENCE</scope>
    <source>
        <strain evidence="2">Duluth1</strain>
        <tissue evidence="2">Whole animal</tissue>
    </source>
</reference>
<organism evidence="2 3">
    <name type="scientific">Dreissena polymorpha</name>
    <name type="common">Zebra mussel</name>
    <name type="synonym">Mytilus polymorpha</name>
    <dbReference type="NCBI Taxonomy" id="45954"/>
    <lineage>
        <taxon>Eukaryota</taxon>
        <taxon>Metazoa</taxon>
        <taxon>Spiralia</taxon>
        <taxon>Lophotrochozoa</taxon>
        <taxon>Mollusca</taxon>
        <taxon>Bivalvia</taxon>
        <taxon>Autobranchia</taxon>
        <taxon>Heteroconchia</taxon>
        <taxon>Euheterodonta</taxon>
        <taxon>Imparidentia</taxon>
        <taxon>Neoheterodontei</taxon>
        <taxon>Myida</taxon>
        <taxon>Dreissenoidea</taxon>
        <taxon>Dreissenidae</taxon>
        <taxon>Dreissena</taxon>
    </lineage>
</organism>
<accession>A0A9D4KFF1</accession>